<dbReference type="InterPro" id="IPR052894">
    <property type="entry name" value="AsmA-related"/>
</dbReference>
<keyword evidence="3" id="KW-1185">Reference proteome</keyword>
<dbReference type="EMBL" id="QWDM01000021">
    <property type="protein sequence ID" value="RUT68074.1"/>
    <property type="molecule type" value="Genomic_DNA"/>
</dbReference>
<dbReference type="OrthoDB" id="1489065at2"/>
<reference evidence="3" key="1">
    <citation type="journal article" date="2019" name="Syst. Appl. Microbiol.">
        <title>Flavobacterium circumlabens sp. nov. and Flavobacterium cupreum sp. nov., two psychrotrophic species isolated from Antarctic environmental samples.</title>
        <authorList>
            <person name="Kralova S."/>
            <person name="Busse H.-J."/>
            <person name="Svec P."/>
            <person name="Maslanova I."/>
            <person name="Stankova E."/>
            <person name="Bartak M."/>
            <person name="Sedlacek I."/>
        </authorList>
    </citation>
    <scope>NUCLEOTIDE SEQUENCE [LARGE SCALE GENOMIC DNA]</scope>
    <source>
        <strain evidence="3">CCM 8825</strain>
    </source>
</reference>
<accession>A0A434A130</accession>
<keyword evidence="1" id="KW-0812">Transmembrane</keyword>
<dbReference type="AlphaFoldDB" id="A0A434A130"/>
<feature type="transmembrane region" description="Helical" evidence="1">
    <location>
        <begin position="24"/>
        <end position="46"/>
    </location>
</feature>
<evidence type="ECO:0000313" key="2">
    <source>
        <dbReference type="EMBL" id="RUT68074.1"/>
    </source>
</evidence>
<keyword evidence="1" id="KW-0472">Membrane</keyword>
<evidence type="ECO:0000256" key="1">
    <source>
        <dbReference type="SAM" id="Phobius"/>
    </source>
</evidence>
<gene>
    <name evidence="2" type="ORF">D0817_23305</name>
</gene>
<sequence length="822" mass="92095">MKTALLHIKNFLQSPHFKKYARRFGYFVAGCIVLVLILAGSLSFYFNRNKTEIIAKINTTINENINGQFHVGDFQYKFLTGFPNFTLALKEVELKDNQWKNHQHTLLKAKEIEVRLNIWSLLQNEINIHKILINDADIYVYKAENGYSNADIFKPKKKKSPADQSNTGTTIDQVDLNDVHFILDNRLGHKLFDFDVSSLKTKVEYDGDDWQTDVFLDTQIKSLAFNTKHGSFAKEKELRGTFNVAYSSEKEKINVVTRNLKIGTDSFDIIAFFNLAKGNALFGINIGTTILWQNASNVLSANISSKLNRFNLSKPIDVNCDIKGDFNAEGDPKIVVQAIIKDNELSIPDGLIKNCNFKGIFTNNFKPKDGYNDANSAIILTQFAGDYENIPLTIPQLSINNLNKPVATGNVSSDFEVERLNEISNDKWIQFTSGHAKANLKFQFDIVGLHIKKPRFIGKINVDDASFHYIPKNLHAIKTNIHLNFTEKALLIQEIAYKHNKNTIFIEGKIDNFLNLYYDAPEKMIVNWKIYCPNIDLKQFLGVLATSKKTKAIAKAGKRTTISNHLRTVIDKCLVVIDIKADKINYNKLTATHTTATVQMIDSKLVIKNGSLQTSGGSITFNSEVQPSGKNFAFSADAQVKRVDIASFLRSFNNFGVTSFNPGNIKGKLSSQANVTGFINGNGSLITNSMHGNLTFNVKQGALLNFEPIVKIGKFAFPFRDVKNITFSDLSGILKLRGEQIDVNDFTISSSVLNLDAAGIYSFGRGTNLALTIPLRNSKNDINLATQAERDAVRERGLVLHLNAVDDEGKMKIKWGKKGKEK</sequence>
<keyword evidence="1" id="KW-1133">Transmembrane helix</keyword>
<dbReference type="Proteomes" id="UP000288102">
    <property type="component" value="Unassembled WGS sequence"/>
</dbReference>
<dbReference type="GO" id="GO:0090313">
    <property type="term" value="P:regulation of protein targeting to membrane"/>
    <property type="evidence" value="ECO:0007669"/>
    <property type="project" value="TreeGrafter"/>
</dbReference>
<dbReference type="PANTHER" id="PTHR30441:SF8">
    <property type="entry name" value="DUF748 DOMAIN-CONTAINING PROTEIN"/>
    <property type="match status" value="1"/>
</dbReference>
<evidence type="ECO:0000313" key="3">
    <source>
        <dbReference type="Proteomes" id="UP000288102"/>
    </source>
</evidence>
<comment type="caution">
    <text evidence="2">The sequence shown here is derived from an EMBL/GenBank/DDBJ whole genome shotgun (WGS) entry which is preliminary data.</text>
</comment>
<dbReference type="RefSeq" id="WP_127340686.1">
    <property type="nucleotide sequence ID" value="NZ_QWDM01000021.1"/>
</dbReference>
<protein>
    <submittedName>
        <fullName evidence="2">AsmA family protein</fullName>
    </submittedName>
</protein>
<organism evidence="2 3">
    <name type="scientific">Flavobacterium cupreum</name>
    <dbReference type="NCBI Taxonomy" id="2133766"/>
    <lineage>
        <taxon>Bacteria</taxon>
        <taxon>Pseudomonadati</taxon>
        <taxon>Bacteroidota</taxon>
        <taxon>Flavobacteriia</taxon>
        <taxon>Flavobacteriales</taxon>
        <taxon>Flavobacteriaceae</taxon>
        <taxon>Flavobacterium</taxon>
    </lineage>
</organism>
<dbReference type="PANTHER" id="PTHR30441">
    <property type="entry name" value="DUF748 DOMAIN-CONTAINING PROTEIN"/>
    <property type="match status" value="1"/>
</dbReference>
<dbReference type="GO" id="GO:0005886">
    <property type="term" value="C:plasma membrane"/>
    <property type="evidence" value="ECO:0007669"/>
    <property type="project" value="TreeGrafter"/>
</dbReference>
<name>A0A434A130_9FLAO</name>
<proteinExistence type="predicted"/>